<dbReference type="InterPro" id="IPR006139">
    <property type="entry name" value="D-isomer_2_OHA_DH_cat_dom"/>
</dbReference>
<feature type="domain" description="D-isomer specific 2-hydroxyacid dehydrogenase NAD-binding" evidence="6">
    <location>
        <begin position="128"/>
        <end position="242"/>
    </location>
</feature>
<proteinExistence type="inferred from homology"/>
<keyword evidence="3" id="KW-0520">NAD</keyword>
<dbReference type="Proteomes" id="UP000615593">
    <property type="component" value="Unassembled WGS sequence"/>
</dbReference>
<comment type="caution">
    <text evidence="7">The sequence shown here is derived from an EMBL/GenBank/DDBJ whole genome shotgun (WGS) entry which is preliminary data.</text>
</comment>
<accession>A0ABQ3BM81</accession>
<sequence length="298" mass="34154">MEKFKKIVVVDETKMNTSALEELKNYADEVEVYHDEPTEDEVKNRVEEAEAIIVSWRTEISEEIIDNSKNLKYIGLACSLFNDESANVAVNYAKQKNIKVTGIFDYGDTGVIEFVISEVIQLLHGFGKHQWKEQPVELSGRKFGIVGLGTTGQLLAKALEALNVEVFYFSRTRKKELEHEKLQYLELKNLLDTCEIISIHLPKNTEILKEKEFKQFGDHKLLINTSLGFPFEEKSFKNWLELSNNYAIFDGDATNSLPSTVKKRSNVIISEKSAGWSQETQERLSLKVLENLKDFLNH</sequence>
<feature type="domain" description="D-isomer specific 2-hydroxyacid dehydrogenase catalytic" evidence="5">
    <location>
        <begin position="9"/>
        <end position="297"/>
    </location>
</feature>
<dbReference type="InterPro" id="IPR050418">
    <property type="entry name" value="D-iso_2-hydroxyacid_DH_PdxB"/>
</dbReference>
<gene>
    <name evidence="7" type="ORF">GCM10008088_11090</name>
</gene>
<evidence type="ECO:0000256" key="1">
    <source>
        <dbReference type="ARBA" id="ARBA00005854"/>
    </source>
</evidence>
<organism evidence="7 8">
    <name type="scientific">Mesonia mobilis</name>
    <dbReference type="NCBI Taxonomy" id="369791"/>
    <lineage>
        <taxon>Bacteria</taxon>
        <taxon>Pseudomonadati</taxon>
        <taxon>Bacteroidota</taxon>
        <taxon>Flavobacteriia</taxon>
        <taxon>Flavobacteriales</taxon>
        <taxon>Flavobacteriaceae</taxon>
        <taxon>Mesonia</taxon>
    </lineage>
</organism>
<dbReference type="SUPFAM" id="SSF52283">
    <property type="entry name" value="Formate/glycerate dehydrogenase catalytic domain-like"/>
    <property type="match status" value="1"/>
</dbReference>
<reference evidence="8" key="1">
    <citation type="journal article" date="2019" name="Int. J. Syst. Evol. Microbiol.">
        <title>The Global Catalogue of Microorganisms (GCM) 10K type strain sequencing project: providing services to taxonomists for standard genome sequencing and annotation.</title>
        <authorList>
            <consortium name="The Broad Institute Genomics Platform"/>
            <consortium name="The Broad Institute Genome Sequencing Center for Infectious Disease"/>
            <person name="Wu L."/>
            <person name="Ma J."/>
        </authorList>
    </citation>
    <scope>NUCLEOTIDE SEQUENCE [LARGE SCALE GENOMIC DNA]</scope>
    <source>
        <strain evidence="8">KCTC 12708</strain>
    </source>
</reference>
<keyword evidence="2 4" id="KW-0560">Oxidoreductase</keyword>
<protein>
    <submittedName>
        <fullName evidence="7">2-hydroxyacid dehydrogenase</fullName>
    </submittedName>
</protein>
<dbReference type="InterPro" id="IPR036291">
    <property type="entry name" value="NAD(P)-bd_dom_sf"/>
</dbReference>
<dbReference type="GeneID" id="94368773"/>
<dbReference type="PANTHER" id="PTHR43761">
    <property type="entry name" value="D-ISOMER SPECIFIC 2-HYDROXYACID DEHYDROGENASE FAMILY PROTEIN (AFU_ORTHOLOGUE AFUA_1G13630)"/>
    <property type="match status" value="1"/>
</dbReference>
<dbReference type="Gene3D" id="3.40.50.720">
    <property type="entry name" value="NAD(P)-binding Rossmann-like Domain"/>
    <property type="match status" value="2"/>
</dbReference>
<evidence type="ECO:0000259" key="6">
    <source>
        <dbReference type="Pfam" id="PF02826"/>
    </source>
</evidence>
<name>A0ABQ3BM81_9FLAO</name>
<dbReference type="SUPFAM" id="SSF51735">
    <property type="entry name" value="NAD(P)-binding Rossmann-fold domains"/>
    <property type="match status" value="1"/>
</dbReference>
<evidence type="ECO:0000256" key="3">
    <source>
        <dbReference type="ARBA" id="ARBA00023027"/>
    </source>
</evidence>
<evidence type="ECO:0000313" key="8">
    <source>
        <dbReference type="Proteomes" id="UP000615593"/>
    </source>
</evidence>
<evidence type="ECO:0000256" key="2">
    <source>
        <dbReference type="ARBA" id="ARBA00023002"/>
    </source>
</evidence>
<dbReference type="Pfam" id="PF02826">
    <property type="entry name" value="2-Hacid_dh_C"/>
    <property type="match status" value="1"/>
</dbReference>
<dbReference type="RefSeq" id="WP_027883720.1">
    <property type="nucleotide sequence ID" value="NZ_BMWY01000002.1"/>
</dbReference>
<dbReference type="EMBL" id="BMWY01000002">
    <property type="protein sequence ID" value="GGZ51050.1"/>
    <property type="molecule type" value="Genomic_DNA"/>
</dbReference>
<dbReference type="Pfam" id="PF00389">
    <property type="entry name" value="2-Hacid_dh"/>
    <property type="match status" value="1"/>
</dbReference>
<dbReference type="PANTHER" id="PTHR43761:SF1">
    <property type="entry name" value="D-ISOMER SPECIFIC 2-HYDROXYACID DEHYDROGENASE CATALYTIC DOMAIN-CONTAINING PROTEIN-RELATED"/>
    <property type="match status" value="1"/>
</dbReference>
<comment type="similarity">
    <text evidence="1 4">Belongs to the D-isomer specific 2-hydroxyacid dehydrogenase family.</text>
</comment>
<evidence type="ECO:0000256" key="4">
    <source>
        <dbReference type="RuleBase" id="RU003719"/>
    </source>
</evidence>
<keyword evidence="8" id="KW-1185">Reference proteome</keyword>
<dbReference type="InterPro" id="IPR006140">
    <property type="entry name" value="D-isomer_DH_NAD-bd"/>
</dbReference>
<evidence type="ECO:0000313" key="7">
    <source>
        <dbReference type="EMBL" id="GGZ51050.1"/>
    </source>
</evidence>
<evidence type="ECO:0000259" key="5">
    <source>
        <dbReference type="Pfam" id="PF00389"/>
    </source>
</evidence>